<dbReference type="GO" id="GO:0051666">
    <property type="term" value="P:actin cortical patch localization"/>
    <property type="evidence" value="ECO:0007669"/>
    <property type="project" value="InterPro"/>
</dbReference>
<feature type="compositionally biased region" description="Low complexity" evidence="4">
    <location>
        <begin position="366"/>
        <end position="379"/>
    </location>
</feature>
<dbReference type="InterPro" id="IPR001452">
    <property type="entry name" value="SH3_domain"/>
</dbReference>
<dbReference type="SMART" id="SM00326">
    <property type="entry name" value="SH3"/>
    <property type="match status" value="1"/>
</dbReference>
<dbReference type="Pfam" id="PF00018">
    <property type="entry name" value="SH3_1"/>
    <property type="match status" value="1"/>
</dbReference>
<evidence type="ECO:0000256" key="4">
    <source>
        <dbReference type="SAM" id="MobiDB-lite"/>
    </source>
</evidence>
<dbReference type="Gene3D" id="2.30.30.40">
    <property type="entry name" value="SH3 Domains"/>
    <property type="match status" value="1"/>
</dbReference>
<evidence type="ECO:0000313" key="7">
    <source>
        <dbReference type="Proteomes" id="UP000243515"/>
    </source>
</evidence>
<evidence type="ECO:0000256" key="1">
    <source>
        <dbReference type="ARBA" id="ARBA00022443"/>
    </source>
</evidence>
<dbReference type="CDD" id="cd07599">
    <property type="entry name" value="BAR_Rvs167p"/>
    <property type="match status" value="1"/>
</dbReference>
<dbReference type="InterPro" id="IPR036028">
    <property type="entry name" value="SH3-like_dom_sf"/>
</dbReference>
<dbReference type="GO" id="GO:0030479">
    <property type="term" value="C:actin cortical patch"/>
    <property type="evidence" value="ECO:0007669"/>
    <property type="project" value="TreeGrafter"/>
</dbReference>
<evidence type="ECO:0000256" key="3">
    <source>
        <dbReference type="SAM" id="Coils"/>
    </source>
</evidence>
<dbReference type="PANTHER" id="PTHR47174">
    <property type="entry name" value="BRIDGING INTEGRATOR 3"/>
    <property type="match status" value="1"/>
</dbReference>
<gene>
    <name evidence="6" type="ORF">Egran_05168</name>
</gene>
<feature type="compositionally biased region" description="Basic and acidic residues" evidence="4">
    <location>
        <begin position="301"/>
        <end position="314"/>
    </location>
</feature>
<dbReference type="OrthoDB" id="10255128at2759"/>
<feature type="compositionally biased region" description="Low complexity" evidence="4">
    <location>
        <begin position="410"/>
        <end position="419"/>
    </location>
</feature>
<feature type="compositionally biased region" description="Low complexity" evidence="4">
    <location>
        <begin position="315"/>
        <end position="338"/>
    </location>
</feature>
<evidence type="ECO:0000256" key="2">
    <source>
        <dbReference type="PROSITE-ProRule" id="PRU00192"/>
    </source>
</evidence>
<name>A0A232LSF6_9EURO</name>
<feature type="region of interest" description="Disordered" evidence="4">
    <location>
        <begin position="410"/>
        <end position="437"/>
    </location>
</feature>
<feature type="domain" description="SH3" evidence="5">
    <location>
        <begin position="434"/>
        <end position="491"/>
    </location>
</feature>
<proteinExistence type="predicted"/>
<dbReference type="SUPFAM" id="SSF50044">
    <property type="entry name" value="SH3-domain"/>
    <property type="match status" value="1"/>
</dbReference>
<dbReference type="EMBL" id="NPHW01005139">
    <property type="protein sequence ID" value="OXV07066.1"/>
    <property type="molecule type" value="Genomic_DNA"/>
</dbReference>
<dbReference type="GO" id="GO:0097320">
    <property type="term" value="P:plasma membrane tubulation"/>
    <property type="evidence" value="ECO:0007669"/>
    <property type="project" value="TreeGrafter"/>
</dbReference>
<organism evidence="6 7">
    <name type="scientific">Elaphomyces granulatus</name>
    <dbReference type="NCBI Taxonomy" id="519963"/>
    <lineage>
        <taxon>Eukaryota</taxon>
        <taxon>Fungi</taxon>
        <taxon>Dikarya</taxon>
        <taxon>Ascomycota</taxon>
        <taxon>Pezizomycotina</taxon>
        <taxon>Eurotiomycetes</taxon>
        <taxon>Eurotiomycetidae</taxon>
        <taxon>Eurotiales</taxon>
        <taxon>Elaphomycetaceae</taxon>
        <taxon>Elaphomyces</taxon>
    </lineage>
</organism>
<dbReference type="FunFam" id="2.30.30.40:FF:000100">
    <property type="entry name" value="SH3 domain-containing YSC84-like protein 1"/>
    <property type="match status" value="1"/>
</dbReference>
<evidence type="ECO:0000259" key="5">
    <source>
        <dbReference type="PROSITE" id="PS50002"/>
    </source>
</evidence>
<dbReference type="InterPro" id="IPR027267">
    <property type="entry name" value="AH/BAR_dom_sf"/>
</dbReference>
<dbReference type="Proteomes" id="UP000243515">
    <property type="component" value="Unassembled WGS sequence"/>
</dbReference>
<dbReference type="InterPro" id="IPR046982">
    <property type="entry name" value="BIN3/RVS161-like"/>
</dbReference>
<dbReference type="GO" id="GO:0006897">
    <property type="term" value="P:endocytosis"/>
    <property type="evidence" value="ECO:0007669"/>
    <property type="project" value="InterPro"/>
</dbReference>
<accession>A0A232LSF6</accession>
<dbReference type="AlphaFoldDB" id="A0A232LSF6"/>
<dbReference type="PRINTS" id="PR00452">
    <property type="entry name" value="SH3DOMAIN"/>
</dbReference>
<dbReference type="GO" id="GO:1990528">
    <property type="term" value="C:Rvs161p-Rvs167p complex"/>
    <property type="evidence" value="ECO:0007669"/>
    <property type="project" value="TreeGrafter"/>
</dbReference>
<reference evidence="6 7" key="1">
    <citation type="journal article" date="2015" name="Environ. Microbiol.">
        <title>Metagenome sequence of Elaphomyces granulatus from sporocarp tissue reveals Ascomycota ectomycorrhizal fingerprints of genome expansion and a Proteobacteria-rich microbiome.</title>
        <authorList>
            <person name="Quandt C.A."/>
            <person name="Kohler A."/>
            <person name="Hesse C.N."/>
            <person name="Sharpton T.J."/>
            <person name="Martin F."/>
            <person name="Spatafora J.W."/>
        </authorList>
    </citation>
    <scope>NUCLEOTIDE SEQUENCE [LARGE SCALE GENOMIC DNA]</scope>
    <source>
        <strain evidence="6 7">OSC145934</strain>
    </source>
</reference>
<keyword evidence="7" id="KW-1185">Reference proteome</keyword>
<feature type="coiled-coil region" evidence="3">
    <location>
        <begin position="90"/>
        <end position="117"/>
    </location>
</feature>
<dbReference type="Gene3D" id="1.20.1270.60">
    <property type="entry name" value="Arfaptin homology (AH) domain/BAR domain"/>
    <property type="match status" value="1"/>
</dbReference>
<feature type="region of interest" description="Disordered" evidence="4">
    <location>
        <begin position="297"/>
        <end position="379"/>
    </location>
</feature>
<keyword evidence="3" id="KW-0175">Coiled coil</keyword>
<dbReference type="SUPFAM" id="SSF103657">
    <property type="entry name" value="BAR/IMD domain-like"/>
    <property type="match status" value="1"/>
</dbReference>
<dbReference type="GO" id="GO:0008289">
    <property type="term" value="F:lipid binding"/>
    <property type="evidence" value="ECO:0007669"/>
    <property type="project" value="TreeGrafter"/>
</dbReference>
<dbReference type="PANTHER" id="PTHR47174:SF2">
    <property type="entry name" value="SH3 DOMAIN SIGNALLING PROTEIN (AFU_ORTHOLOGUE AFUA_5G07670)"/>
    <property type="match status" value="1"/>
</dbReference>
<keyword evidence="1 2" id="KW-0728">SH3 domain</keyword>
<dbReference type="PROSITE" id="PS50002">
    <property type="entry name" value="SH3"/>
    <property type="match status" value="1"/>
</dbReference>
<protein>
    <recommendedName>
        <fullName evidence="5">SH3 domain-containing protein</fullName>
    </recommendedName>
</protein>
<comment type="caution">
    <text evidence="6">The sequence shown here is derived from an EMBL/GenBank/DDBJ whole genome shotgun (WGS) entry which is preliminary data.</text>
</comment>
<dbReference type="GO" id="GO:0043332">
    <property type="term" value="C:mating projection tip"/>
    <property type="evidence" value="ECO:0007669"/>
    <property type="project" value="TreeGrafter"/>
</dbReference>
<dbReference type="GO" id="GO:0031097">
    <property type="term" value="C:medial cortex"/>
    <property type="evidence" value="ECO:0007669"/>
    <property type="project" value="TreeGrafter"/>
</dbReference>
<evidence type="ECO:0000313" key="6">
    <source>
        <dbReference type="EMBL" id="OXV07066.1"/>
    </source>
</evidence>
<sequence>MQSMHRQFGKLMKRSADDTLVSVLLKDFDQADKLLTRIIDSMKAWRDAWSSILSTQYRLLSEFESMYTPIVGSSDPSATRPVGETPPAIMRRTRRLREEYDDLRQDLLEEVNAIDDRMIRPAMQAKDFIQPLKKTIKKREDKKLDFERYQGRVDNGRKKTKRSDRDNASLARAEIDLAKAKEVCRRWLIVGNILNLGSGGWNIKDYHAADEHIRQCLPPLIAATFAILPYLLTTQIKFQNSLLGHYYTLLHNYCEQEQFPSPPPAMDQVIQAWEADFRPIQQDVESLGCLAQGRRALVRPPMRDDHRNGSHADGARGPSHPRPGSRGSGGASSQSPGRHGPPEPAVDPPWLRDPAPPSPSTRPCRSAPAASIPESSEAPVELPSGIAYAPAAPRADHFNRDRSFAASASASASASAPAPGSVIGKKKPPPPPPSNRLFVTAQYDFGGQGPGDLAFREGDRIRVLKKTESTDDWWEGELRGVKGSFPANYCG</sequence>